<dbReference type="Pfam" id="PF26133">
    <property type="entry name" value="DUF8039"/>
    <property type="match status" value="1"/>
</dbReference>
<evidence type="ECO:0000313" key="2">
    <source>
        <dbReference type="EMBL" id="KAL3683581.1"/>
    </source>
</evidence>
<dbReference type="AlphaFoldDB" id="A0ABD3GYD3"/>
<protein>
    <recommendedName>
        <fullName evidence="1">DUF8039 domain-containing protein</fullName>
    </recommendedName>
</protein>
<keyword evidence="3" id="KW-1185">Reference proteome</keyword>
<accession>A0ABD3GYD3</accession>
<evidence type="ECO:0000313" key="3">
    <source>
        <dbReference type="Proteomes" id="UP001633002"/>
    </source>
</evidence>
<comment type="caution">
    <text evidence="2">The sequence shown here is derived from an EMBL/GenBank/DDBJ whole genome shotgun (WGS) entry which is preliminary data.</text>
</comment>
<dbReference type="EMBL" id="JBJQOH010000006">
    <property type="protein sequence ID" value="KAL3683581.1"/>
    <property type="molecule type" value="Genomic_DNA"/>
</dbReference>
<proteinExistence type="predicted"/>
<dbReference type="Proteomes" id="UP001633002">
    <property type="component" value="Unassembled WGS sequence"/>
</dbReference>
<gene>
    <name evidence="2" type="ORF">R1sor_001603</name>
</gene>
<dbReference type="InterPro" id="IPR058352">
    <property type="entry name" value="DUF8039"/>
</dbReference>
<evidence type="ECO:0000259" key="1">
    <source>
        <dbReference type="Pfam" id="PF26133"/>
    </source>
</evidence>
<sequence>MEVGDTVELIRHGMLVATGAVFSITPSDSCHFVPVGEDRLIVQIEKPIVLESPLPYPNQGADTVLEAATGYVLWDRIDCRPLGPKDSRTAKRNGMDFGSASSIVHEIQDDDGVGRDSLSPEEAEIPTSVPTELLIFKNRKTWKRKIVTVLALGCAGRELAVGKIVYPDSSVCINGKTVGEKNAGVMITTLSPDIDPQIVQNQLPNYTSDQPHLCCWPIRLLKLQENGWILGDLYSVYVDADYGRPAEQAIANGCGCRNECWKRWSIDEIRAERKDIYGVKHNQKLDLLFAKIDASKQRKDGMVLFKDGHFVCKKAFYNFHGIAKSSYYAYRNGS</sequence>
<feature type="domain" description="DUF8039" evidence="1">
    <location>
        <begin position="12"/>
        <end position="77"/>
    </location>
</feature>
<name>A0ABD3GYD3_9MARC</name>
<reference evidence="2 3" key="1">
    <citation type="submission" date="2024-09" db="EMBL/GenBank/DDBJ databases">
        <title>Chromosome-scale assembly of Riccia sorocarpa.</title>
        <authorList>
            <person name="Paukszto L."/>
        </authorList>
    </citation>
    <scope>NUCLEOTIDE SEQUENCE [LARGE SCALE GENOMIC DNA]</scope>
    <source>
        <strain evidence="2">LP-2024</strain>
        <tissue evidence="2">Aerial parts of the thallus</tissue>
    </source>
</reference>
<organism evidence="2 3">
    <name type="scientific">Riccia sorocarpa</name>
    <dbReference type="NCBI Taxonomy" id="122646"/>
    <lineage>
        <taxon>Eukaryota</taxon>
        <taxon>Viridiplantae</taxon>
        <taxon>Streptophyta</taxon>
        <taxon>Embryophyta</taxon>
        <taxon>Marchantiophyta</taxon>
        <taxon>Marchantiopsida</taxon>
        <taxon>Marchantiidae</taxon>
        <taxon>Marchantiales</taxon>
        <taxon>Ricciaceae</taxon>
        <taxon>Riccia</taxon>
    </lineage>
</organism>